<evidence type="ECO:0000313" key="1">
    <source>
        <dbReference type="EMBL" id="PZQ72459.1"/>
    </source>
</evidence>
<organism evidence="1 2">
    <name type="scientific">Variovorax paradoxus</name>
    <dbReference type="NCBI Taxonomy" id="34073"/>
    <lineage>
        <taxon>Bacteria</taxon>
        <taxon>Pseudomonadati</taxon>
        <taxon>Pseudomonadota</taxon>
        <taxon>Betaproteobacteria</taxon>
        <taxon>Burkholderiales</taxon>
        <taxon>Comamonadaceae</taxon>
        <taxon>Variovorax</taxon>
    </lineage>
</organism>
<accession>A0A2W5Q7B0</accession>
<dbReference type="EMBL" id="QFPP01000220">
    <property type="protein sequence ID" value="PZQ72459.1"/>
    <property type="molecule type" value="Genomic_DNA"/>
</dbReference>
<dbReference type="AlphaFoldDB" id="A0A2W5Q7B0"/>
<name>A0A2W5Q7B0_VARPD</name>
<gene>
    <name evidence="1" type="ORF">DI563_16455</name>
</gene>
<evidence type="ECO:0000313" key="2">
    <source>
        <dbReference type="Proteomes" id="UP000249135"/>
    </source>
</evidence>
<dbReference type="Proteomes" id="UP000249135">
    <property type="component" value="Unassembled WGS sequence"/>
</dbReference>
<proteinExistence type="predicted"/>
<sequence length="66" mass="7395">MLSLRDMALTVEERGEGQFYWVVLEATEADDGDVMIYRRIESAARAQSTYSNALALGVDVVRRLAD</sequence>
<reference evidence="1 2" key="1">
    <citation type="submission" date="2017-08" db="EMBL/GenBank/DDBJ databases">
        <title>Infants hospitalized years apart are colonized by the same room-sourced microbial strains.</title>
        <authorList>
            <person name="Brooks B."/>
            <person name="Olm M.R."/>
            <person name="Firek B.A."/>
            <person name="Baker R."/>
            <person name="Thomas B.C."/>
            <person name="Morowitz M.J."/>
            <person name="Banfield J.F."/>
        </authorList>
    </citation>
    <scope>NUCLEOTIDE SEQUENCE [LARGE SCALE GENOMIC DNA]</scope>
    <source>
        <strain evidence="1">S2_005_003_R2_41</strain>
    </source>
</reference>
<comment type="caution">
    <text evidence="1">The sequence shown here is derived from an EMBL/GenBank/DDBJ whole genome shotgun (WGS) entry which is preliminary data.</text>
</comment>
<protein>
    <submittedName>
        <fullName evidence="1">Uncharacterized protein</fullName>
    </submittedName>
</protein>